<evidence type="ECO:0000313" key="2">
    <source>
        <dbReference type="Proteomes" id="UP000216021"/>
    </source>
</evidence>
<dbReference type="AlphaFoldDB" id="A0A1S8CLT7"/>
<evidence type="ECO:0000313" key="1">
    <source>
        <dbReference type="EMBL" id="OMQ23714.1"/>
    </source>
</evidence>
<accession>A0A1S8CLT7</accession>
<protein>
    <submittedName>
        <fullName evidence="1">Uncharacterized protein</fullName>
    </submittedName>
</protein>
<reference evidence="1 2" key="1">
    <citation type="submission" date="2016-11" db="EMBL/GenBank/DDBJ databases">
        <title>Rahnella oryzae sp. nov., isolated from rice root.</title>
        <authorList>
            <person name="Zhang X.-X."/>
            <person name="Zhang J."/>
        </authorList>
    </citation>
    <scope>NUCLEOTIDE SEQUENCE [LARGE SCALE GENOMIC DNA]</scope>
    <source>
        <strain evidence="1 2">J11-6</strain>
    </source>
</reference>
<comment type="caution">
    <text evidence="1">The sequence shown here is derived from an EMBL/GenBank/DDBJ whole genome shotgun (WGS) entry which is preliminary data.</text>
</comment>
<dbReference type="EMBL" id="MOXD01000004">
    <property type="protein sequence ID" value="OMQ23714.1"/>
    <property type="molecule type" value="Genomic_DNA"/>
</dbReference>
<dbReference type="Proteomes" id="UP000216021">
    <property type="component" value="Unassembled WGS sequence"/>
</dbReference>
<proteinExistence type="predicted"/>
<name>A0A1S8CLT7_9GAMM</name>
<gene>
    <name evidence="1" type="ORF">BMI79_09390</name>
</gene>
<sequence>MLCHDCEQLFSSNFEQYGISLLRRSKNIVKGNKNIIVYNYQHDRFYLYCLSIFWRMAQSKLDEFKNVLFPPRVSDIIRNCLLMNTLAINERMDINEIMRINIIKIYDPFSEKRTYYIQNILCPCHTDYTNNEYKISFLAEGLFYTLRLDLNKNNFEKNKNKGLPLGKALKIKKYDYREITELHYSIDCALDKTRKYPFI</sequence>
<organism evidence="1 2">
    <name type="scientific">Serratia oryzae</name>
    <dbReference type="NCBI Taxonomy" id="2034155"/>
    <lineage>
        <taxon>Bacteria</taxon>
        <taxon>Pseudomonadati</taxon>
        <taxon>Pseudomonadota</taxon>
        <taxon>Gammaproteobacteria</taxon>
        <taxon>Enterobacterales</taxon>
        <taxon>Yersiniaceae</taxon>
        <taxon>Serratia</taxon>
    </lineage>
</organism>
<keyword evidence="2" id="KW-1185">Reference proteome</keyword>